<organism evidence="1 2">
    <name type="scientific">Chromobacterium paludis</name>
    <dbReference type="NCBI Taxonomy" id="2605945"/>
    <lineage>
        <taxon>Bacteria</taxon>
        <taxon>Pseudomonadati</taxon>
        <taxon>Pseudomonadota</taxon>
        <taxon>Betaproteobacteria</taxon>
        <taxon>Neisseriales</taxon>
        <taxon>Chromobacteriaceae</taxon>
        <taxon>Chromobacterium</taxon>
    </lineage>
</organism>
<reference evidence="1 2" key="1">
    <citation type="submission" date="2019-08" db="EMBL/GenBank/DDBJ databases">
        <title>Chromobacterium paludis, a novel bacterium isolated from a Maryland marsh pond.</title>
        <authorList>
            <person name="Blackburn M.B."/>
            <person name="Gundersen-Rindal D.E."/>
        </authorList>
    </citation>
    <scope>NUCLEOTIDE SEQUENCE [LARGE SCALE GENOMIC DNA]</scope>
    <source>
        <strain evidence="2">IIBBL 257-1</strain>
    </source>
</reference>
<dbReference type="RefSeq" id="WP_149296150.1">
    <property type="nucleotide sequence ID" value="NZ_CP043473.1"/>
</dbReference>
<protein>
    <submittedName>
        <fullName evidence="1">DUF924 domain-containing protein</fullName>
    </submittedName>
</protein>
<dbReference type="Proteomes" id="UP000322079">
    <property type="component" value="Chromosome"/>
</dbReference>
<name>A0A5C1DGB7_9NEIS</name>
<dbReference type="Gene3D" id="1.20.58.320">
    <property type="entry name" value="TPR-like"/>
    <property type="match status" value="1"/>
</dbReference>
<sequence>MTKLTKEQVDAVLTFWFGGVDEASLGTARGAWFVRDEAFDAAIRRHFGDVCLRLQAGELEMDEGDAKAALAWLIVADQFPRNLFRGEAKAFASDAKACAGAHLALERGLDRQLPPVARVFVYLPFEHSEELADQQRSVQLFEALDAELPGSGYLDYARRHRDVIVEFGRFPHRNAALGRPSTPAEQAYLAQPGAGF</sequence>
<evidence type="ECO:0000313" key="1">
    <source>
        <dbReference type="EMBL" id="QEL55791.1"/>
    </source>
</evidence>
<dbReference type="Pfam" id="PF06041">
    <property type="entry name" value="DUF924"/>
    <property type="match status" value="1"/>
</dbReference>
<dbReference type="InterPro" id="IPR011990">
    <property type="entry name" value="TPR-like_helical_dom_sf"/>
</dbReference>
<proteinExistence type="predicted"/>
<dbReference type="SUPFAM" id="SSF48452">
    <property type="entry name" value="TPR-like"/>
    <property type="match status" value="1"/>
</dbReference>
<evidence type="ECO:0000313" key="2">
    <source>
        <dbReference type="Proteomes" id="UP000322079"/>
    </source>
</evidence>
<keyword evidence="2" id="KW-1185">Reference proteome</keyword>
<dbReference type="InterPro" id="IPR010323">
    <property type="entry name" value="DUF924"/>
</dbReference>
<dbReference type="EMBL" id="CP043473">
    <property type="protein sequence ID" value="QEL55791.1"/>
    <property type="molecule type" value="Genomic_DNA"/>
</dbReference>
<accession>A0A5C1DGB7</accession>
<gene>
    <name evidence="1" type="ORF">FYK34_09525</name>
</gene>
<dbReference type="Gene3D" id="1.25.40.10">
    <property type="entry name" value="Tetratricopeptide repeat domain"/>
    <property type="match status" value="1"/>
</dbReference>
<dbReference type="KEGG" id="chrm:FYK34_09525"/>
<dbReference type="AlphaFoldDB" id="A0A5C1DGB7"/>